<proteinExistence type="predicted"/>
<dbReference type="Gene3D" id="1.10.10.10">
    <property type="entry name" value="Winged helix-like DNA-binding domain superfamily/Winged helix DNA-binding domain"/>
    <property type="match status" value="1"/>
</dbReference>
<dbReference type="InterPro" id="IPR011991">
    <property type="entry name" value="ArsR-like_HTH"/>
</dbReference>
<dbReference type="PANTHER" id="PTHR43132">
    <property type="entry name" value="ARSENICAL RESISTANCE OPERON REPRESSOR ARSR-RELATED"/>
    <property type="match status" value="1"/>
</dbReference>
<sequence length="413" mass="43831">MRRAGSVAASAAGAASAMAGRARPAVRPAAVAVPVRSSRRRVRLGCVMGTADRGGRRCRQEFEYVRIVTVRMPMTAEALGRSRFGISPCAEVVGSLRALHRPSPGSPHLMRWRARALDAVPAAPLSLLAALTGSEVYILDLLTPPPDAAVMTIGDEVAAIAATPVDLIEYQLDIAFRGRAVPPAVAASVGGPARLEELRQPMPAVVAEALDGGPAAFVARVADAMRTYFERVLAPDWPRVLDVLTADVAYRGDRMAQHGALALLDDFHASVRWEDGAILVRKPFSLVVDWAYDGLLLIPSTGLTDGVLLNAERPTTPSILYPARGLHALWSAGAAAPADLGELIGHTRATLLAALDVPRTTAELGRREALSPATVSYHLAILHRTGLVSRRRTGRRVVYARTDLAAALLAPPV</sequence>
<dbReference type="InterPro" id="IPR036388">
    <property type="entry name" value="WH-like_DNA-bd_sf"/>
</dbReference>
<dbReference type="Proteomes" id="UP000284057">
    <property type="component" value="Unassembled WGS sequence"/>
</dbReference>
<reference evidence="1 2" key="1">
    <citation type="submission" date="2018-09" db="EMBL/GenBank/DDBJ databases">
        <title>Isolation, diversity and antifungal activity of actinobacteria from wheat.</title>
        <authorList>
            <person name="Han C."/>
        </authorList>
    </citation>
    <scope>NUCLEOTIDE SEQUENCE [LARGE SCALE GENOMIC DNA]</scope>
    <source>
        <strain evidence="1 2">NEAU-YY265</strain>
    </source>
</reference>
<dbReference type="Pfam" id="PF12840">
    <property type="entry name" value="HTH_20"/>
    <property type="match status" value="1"/>
</dbReference>
<dbReference type="AlphaFoldDB" id="A0A418KNV5"/>
<evidence type="ECO:0000313" key="2">
    <source>
        <dbReference type="Proteomes" id="UP000284057"/>
    </source>
</evidence>
<dbReference type="InterPro" id="IPR036390">
    <property type="entry name" value="WH_DNA-bd_sf"/>
</dbReference>
<protein>
    <submittedName>
        <fullName evidence="1">ArsR family transcriptional regulator</fullName>
    </submittedName>
</protein>
<dbReference type="CDD" id="cd00090">
    <property type="entry name" value="HTH_ARSR"/>
    <property type="match status" value="1"/>
</dbReference>
<accession>A0A418KNV5</accession>
<dbReference type="SUPFAM" id="SSF46785">
    <property type="entry name" value="Winged helix' DNA-binding domain"/>
    <property type="match status" value="1"/>
</dbReference>
<dbReference type="InterPro" id="IPR051011">
    <property type="entry name" value="Metal_resp_trans_reg"/>
</dbReference>
<name>A0A418KNV5_9ACTN</name>
<dbReference type="PANTHER" id="PTHR43132:SF6">
    <property type="entry name" value="HTH-TYPE TRANSCRIPTIONAL REPRESSOR CZRA"/>
    <property type="match status" value="1"/>
</dbReference>
<comment type="caution">
    <text evidence="1">The sequence shown here is derived from an EMBL/GenBank/DDBJ whole genome shotgun (WGS) entry which is preliminary data.</text>
</comment>
<organism evidence="1 2">
    <name type="scientific">Jiangella rhizosphaerae</name>
    <dbReference type="NCBI Taxonomy" id="2293569"/>
    <lineage>
        <taxon>Bacteria</taxon>
        <taxon>Bacillati</taxon>
        <taxon>Actinomycetota</taxon>
        <taxon>Actinomycetes</taxon>
        <taxon>Jiangellales</taxon>
        <taxon>Jiangellaceae</taxon>
        <taxon>Jiangella</taxon>
    </lineage>
</organism>
<evidence type="ECO:0000313" key="1">
    <source>
        <dbReference type="EMBL" id="RIQ20666.1"/>
    </source>
</evidence>
<dbReference type="EMBL" id="QUAL01000161">
    <property type="protein sequence ID" value="RIQ20666.1"/>
    <property type="molecule type" value="Genomic_DNA"/>
</dbReference>
<keyword evidence="2" id="KW-1185">Reference proteome</keyword>
<gene>
    <name evidence="1" type="ORF">DY240_16980</name>
</gene>